<keyword evidence="3 5" id="KW-0418">Kinase</keyword>
<evidence type="ECO:0000313" key="6">
    <source>
        <dbReference type="Proteomes" id="UP000290204"/>
    </source>
</evidence>
<dbReference type="CDD" id="cd01167">
    <property type="entry name" value="bac_FRK"/>
    <property type="match status" value="1"/>
</dbReference>
<dbReference type="EMBL" id="SDHW01000001">
    <property type="protein sequence ID" value="RXK61639.1"/>
    <property type="molecule type" value="Genomic_DNA"/>
</dbReference>
<dbReference type="PANTHER" id="PTHR43085">
    <property type="entry name" value="HEXOKINASE FAMILY MEMBER"/>
    <property type="match status" value="1"/>
</dbReference>
<evidence type="ECO:0000259" key="4">
    <source>
        <dbReference type="Pfam" id="PF00294"/>
    </source>
</evidence>
<dbReference type="Gene3D" id="3.40.1190.20">
    <property type="match status" value="1"/>
</dbReference>
<name>A0A4Q1CM08_9BACT</name>
<evidence type="ECO:0000256" key="3">
    <source>
        <dbReference type="ARBA" id="ARBA00022777"/>
    </source>
</evidence>
<reference evidence="5 6" key="1">
    <citation type="submission" date="2019-01" db="EMBL/GenBank/DDBJ databases">
        <title>Lacibacter sp. strain TTM-7.</title>
        <authorList>
            <person name="Chen W.-M."/>
        </authorList>
    </citation>
    <scope>NUCLEOTIDE SEQUENCE [LARGE SCALE GENOMIC DNA]</scope>
    <source>
        <strain evidence="5 6">TTM-7</strain>
    </source>
</reference>
<proteinExistence type="inferred from homology"/>
<dbReference type="InterPro" id="IPR002173">
    <property type="entry name" value="Carboh/pur_kinase_PfkB_CS"/>
</dbReference>
<dbReference type="SUPFAM" id="SSF53613">
    <property type="entry name" value="Ribokinase-like"/>
    <property type="match status" value="1"/>
</dbReference>
<comment type="caution">
    <text evidence="5">The sequence shown here is derived from an EMBL/GenBank/DDBJ whole genome shotgun (WGS) entry which is preliminary data.</text>
</comment>
<dbReference type="PROSITE" id="PS00583">
    <property type="entry name" value="PFKB_KINASES_1"/>
    <property type="match status" value="1"/>
</dbReference>
<comment type="similarity">
    <text evidence="1">Belongs to the carbohydrate kinase PfkB family.</text>
</comment>
<dbReference type="InterPro" id="IPR029056">
    <property type="entry name" value="Ribokinase-like"/>
</dbReference>
<dbReference type="GO" id="GO:0016301">
    <property type="term" value="F:kinase activity"/>
    <property type="evidence" value="ECO:0007669"/>
    <property type="project" value="UniProtKB-KW"/>
</dbReference>
<dbReference type="PROSITE" id="PS00584">
    <property type="entry name" value="PFKB_KINASES_2"/>
    <property type="match status" value="1"/>
</dbReference>
<dbReference type="InterPro" id="IPR011611">
    <property type="entry name" value="PfkB_dom"/>
</dbReference>
<feature type="domain" description="Carbohydrate kinase PfkB" evidence="4">
    <location>
        <begin position="29"/>
        <end position="285"/>
    </location>
</feature>
<evidence type="ECO:0000256" key="2">
    <source>
        <dbReference type="ARBA" id="ARBA00022679"/>
    </source>
</evidence>
<dbReference type="OrthoDB" id="9813569at2"/>
<evidence type="ECO:0000313" key="5">
    <source>
        <dbReference type="EMBL" id="RXK61639.1"/>
    </source>
</evidence>
<dbReference type="AlphaFoldDB" id="A0A4Q1CM08"/>
<organism evidence="5 6">
    <name type="scientific">Lacibacter luteus</name>
    <dbReference type="NCBI Taxonomy" id="2508719"/>
    <lineage>
        <taxon>Bacteria</taxon>
        <taxon>Pseudomonadati</taxon>
        <taxon>Bacteroidota</taxon>
        <taxon>Chitinophagia</taxon>
        <taxon>Chitinophagales</taxon>
        <taxon>Chitinophagaceae</taxon>
        <taxon>Lacibacter</taxon>
    </lineage>
</organism>
<gene>
    <name evidence="5" type="ORF">ESA94_01075</name>
</gene>
<dbReference type="InterPro" id="IPR050306">
    <property type="entry name" value="PfkB_Carbo_kinase"/>
</dbReference>
<keyword evidence="6" id="KW-1185">Reference proteome</keyword>
<accession>A0A4Q1CM08</accession>
<dbReference type="PANTHER" id="PTHR43085:SF57">
    <property type="entry name" value="CARBOHYDRATE KINASE PFKB DOMAIN-CONTAINING PROTEIN"/>
    <property type="match status" value="1"/>
</dbReference>
<dbReference type="Proteomes" id="UP000290204">
    <property type="component" value="Unassembled WGS sequence"/>
</dbReference>
<sequence>MLAVMSQTSSYNVVCFGEILWDILPDKAVPGGAPMNVAYHLHRLGERPALLTRIGIDERGKELLTIMESMNLDTTFIQLDYELPTGIVHATPNEHGEMSYEIVAPAAWDNIQYDHDVETVVKNAEYFVFGSLATRNKQSKETLYKLLEIASSKVLDINLRQPFFTRESVEELLRKCDVVKMNISELELITGWFADYKSIEERIQLIQDRFNIRSIIVTMGADGAVVNFRGNYHRHNGYKVQVADTIGSGDSFLAAFLSSVLQNKSPEEALTFASGLGALVASKSGGWPAYNISDIDSVINNTQTIQ</sequence>
<evidence type="ECO:0000256" key="1">
    <source>
        <dbReference type="ARBA" id="ARBA00010688"/>
    </source>
</evidence>
<protein>
    <submittedName>
        <fullName evidence="5">Carbohydrate kinase</fullName>
    </submittedName>
</protein>
<keyword evidence="2" id="KW-0808">Transferase</keyword>
<dbReference type="Pfam" id="PF00294">
    <property type="entry name" value="PfkB"/>
    <property type="match status" value="1"/>
</dbReference>